<evidence type="ECO:0000259" key="1">
    <source>
        <dbReference type="Pfam" id="PF20009"/>
    </source>
</evidence>
<protein>
    <recommendedName>
        <fullName evidence="1">GEVED domain-containing protein</fullName>
    </recommendedName>
</protein>
<name>A0A8S2NBV2_9BILA</name>
<sequence length="229" mass="25708">MFNRNSSCQLQHAKMGSCLALQEMAVKCEKAKVKVLNWIKFFNCRKRVSRIVRMNFSFDGPKTMPTGFLDKSSLKTIRSMILPKLKKGVIDVQIKSGYVSRQKIVKAGGRKERDTIYDLGTGCVGASGYDNRTGETVTLRPGITYTVQITSQLYSQVYFSLSIDFNDDGGFDTQSETLLKNVSLSNVIVNNLTLIIPSSVRLGRHFMRAKIYLSNGSCNVQYGEIHDYT</sequence>
<dbReference type="InterPro" id="IPR045474">
    <property type="entry name" value="GEVED"/>
</dbReference>
<dbReference type="EMBL" id="CAJOBA010035015">
    <property type="protein sequence ID" value="CAF3996493.1"/>
    <property type="molecule type" value="Genomic_DNA"/>
</dbReference>
<evidence type="ECO:0000313" key="4">
    <source>
        <dbReference type="Proteomes" id="UP000682733"/>
    </source>
</evidence>
<comment type="caution">
    <text evidence="3">The sequence shown here is derived from an EMBL/GenBank/DDBJ whole genome shotgun (WGS) entry which is preliminary data.</text>
</comment>
<feature type="domain" description="GEVED" evidence="1">
    <location>
        <begin position="163"/>
        <end position="229"/>
    </location>
</feature>
<dbReference type="Proteomes" id="UP000677228">
    <property type="component" value="Unassembled WGS sequence"/>
</dbReference>
<accession>A0A8S2NBV2</accession>
<dbReference type="EMBL" id="CAJNOK010013486">
    <property type="protein sequence ID" value="CAF1185344.1"/>
    <property type="molecule type" value="Genomic_DNA"/>
</dbReference>
<dbReference type="AlphaFoldDB" id="A0A8S2NBV2"/>
<dbReference type="Pfam" id="PF20009">
    <property type="entry name" value="GEVED"/>
    <property type="match status" value="1"/>
</dbReference>
<feature type="non-terminal residue" evidence="3">
    <location>
        <position position="1"/>
    </location>
</feature>
<evidence type="ECO:0000313" key="2">
    <source>
        <dbReference type="EMBL" id="CAF1185344.1"/>
    </source>
</evidence>
<evidence type="ECO:0000313" key="3">
    <source>
        <dbReference type="EMBL" id="CAF3996493.1"/>
    </source>
</evidence>
<dbReference type="Proteomes" id="UP000682733">
    <property type="component" value="Unassembled WGS sequence"/>
</dbReference>
<proteinExistence type="predicted"/>
<organism evidence="3 4">
    <name type="scientific">Didymodactylos carnosus</name>
    <dbReference type="NCBI Taxonomy" id="1234261"/>
    <lineage>
        <taxon>Eukaryota</taxon>
        <taxon>Metazoa</taxon>
        <taxon>Spiralia</taxon>
        <taxon>Gnathifera</taxon>
        <taxon>Rotifera</taxon>
        <taxon>Eurotatoria</taxon>
        <taxon>Bdelloidea</taxon>
        <taxon>Philodinida</taxon>
        <taxon>Philodinidae</taxon>
        <taxon>Didymodactylos</taxon>
    </lineage>
</organism>
<reference evidence="3" key="1">
    <citation type="submission" date="2021-02" db="EMBL/GenBank/DDBJ databases">
        <authorList>
            <person name="Nowell W R."/>
        </authorList>
    </citation>
    <scope>NUCLEOTIDE SEQUENCE</scope>
</reference>
<gene>
    <name evidence="2" type="ORF">OVA965_LOCUS23267</name>
    <name evidence="3" type="ORF">TMI583_LOCUS23985</name>
</gene>